<dbReference type="Pfam" id="PF08478">
    <property type="entry name" value="POTRA_1"/>
    <property type="match status" value="1"/>
</dbReference>
<evidence type="ECO:0000256" key="7">
    <source>
        <dbReference type="ARBA" id="ARBA00023306"/>
    </source>
</evidence>
<gene>
    <name evidence="10" type="ORF">M595_2085</name>
</gene>
<evidence type="ECO:0000256" key="8">
    <source>
        <dbReference type="SAM" id="Phobius"/>
    </source>
</evidence>
<comment type="caution">
    <text evidence="10">The sequence shown here is derived from an EMBL/GenBank/DDBJ whole genome shotgun (WGS) entry which is preliminary data.</text>
</comment>
<evidence type="ECO:0000256" key="4">
    <source>
        <dbReference type="ARBA" id="ARBA00022692"/>
    </source>
</evidence>
<feature type="domain" description="POTRA" evidence="9">
    <location>
        <begin position="81"/>
        <end position="150"/>
    </location>
</feature>
<name>U7QJ65_9CYAN</name>
<proteinExistence type="predicted"/>
<dbReference type="InterPro" id="IPR050487">
    <property type="entry name" value="FtsQ_DivIB"/>
</dbReference>
<dbReference type="PANTHER" id="PTHR37820:SF1">
    <property type="entry name" value="CELL DIVISION PROTEIN FTSQ"/>
    <property type="match status" value="1"/>
</dbReference>
<evidence type="ECO:0000256" key="1">
    <source>
        <dbReference type="ARBA" id="ARBA00004370"/>
    </source>
</evidence>
<dbReference type="InterPro" id="IPR013685">
    <property type="entry name" value="POTRA_FtsQ_type"/>
</dbReference>
<comment type="subcellular location">
    <subcellularLocation>
        <location evidence="1">Membrane</location>
    </subcellularLocation>
</comment>
<dbReference type="GO" id="GO:0005886">
    <property type="term" value="C:plasma membrane"/>
    <property type="evidence" value="ECO:0007669"/>
    <property type="project" value="TreeGrafter"/>
</dbReference>
<evidence type="ECO:0000256" key="3">
    <source>
        <dbReference type="ARBA" id="ARBA00022618"/>
    </source>
</evidence>
<dbReference type="Gene3D" id="3.10.20.310">
    <property type="entry name" value="membrane protein fhac"/>
    <property type="match status" value="1"/>
</dbReference>
<dbReference type="PROSITE" id="PS51779">
    <property type="entry name" value="POTRA"/>
    <property type="match status" value="1"/>
</dbReference>
<keyword evidence="4 8" id="KW-0812">Transmembrane</keyword>
<feature type="transmembrane region" description="Helical" evidence="8">
    <location>
        <begin position="50"/>
        <end position="73"/>
    </location>
</feature>
<keyword evidence="2" id="KW-1003">Cell membrane</keyword>
<dbReference type="PATRIC" id="fig|1348334.3.peg.2021"/>
<keyword evidence="7" id="KW-0131">Cell cycle</keyword>
<evidence type="ECO:0000256" key="5">
    <source>
        <dbReference type="ARBA" id="ARBA00022989"/>
    </source>
</evidence>
<dbReference type="Proteomes" id="UP000017127">
    <property type="component" value="Unassembled WGS sequence"/>
</dbReference>
<reference evidence="10 11" key="1">
    <citation type="journal article" date="2013" name="Front. Microbiol.">
        <title>Comparative genomic analyses of the cyanobacterium, Lyngbya aestuarii BL J, a powerful hydrogen producer.</title>
        <authorList>
            <person name="Kothari A."/>
            <person name="Vaughn M."/>
            <person name="Garcia-Pichel F."/>
        </authorList>
    </citation>
    <scope>NUCLEOTIDE SEQUENCE [LARGE SCALE GENOMIC DNA]</scope>
    <source>
        <strain evidence="10 11">BL J</strain>
    </source>
</reference>
<sequence length="295" mass="33935">MIDPQSFLRSLYKCEQTQSSRQERLMTNIVSVSSRDLGNRRQQLRRQRRLRLVQILWQALAVSGLTGGVFWAVNQPIWFINQPEQVSIEGNQLLSDRRIRALLPLSYPQSLWEIQPQALAKTLESQGQIAKASVSRQLFPPQLTIKVQERRPVAIAQPSPTLTRRSEASQVGWLDANGGWIPLESYAKLERSRQLPRLKVIGNPEQYRPHWKQMYETLSRSPVVVDEINWQDPANLMITTEIGVVHLGAYSPLFAQQLRVLDQMRNLPERVDLALVDYIDLQNPDHPVIQMLPEP</sequence>
<accession>U7QJ65</accession>
<evidence type="ECO:0000256" key="2">
    <source>
        <dbReference type="ARBA" id="ARBA00022475"/>
    </source>
</evidence>
<keyword evidence="3" id="KW-0132">Cell division</keyword>
<evidence type="ECO:0000256" key="6">
    <source>
        <dbReference type="ARBA" id="ARBA00023136"/>
    </source>
</evidence>
<evidence type="ECO:0000259" key="9">
    <source>
        <dbReference type="PROSITE" id="PS51779"/>
    </source>
</evidence>
<protein>
    <submittedName>
        <fullName evidence="10">POTRA domain, FtsQ-type family protein</fullName>
    </submittedName>
</protein>
<organism evidence="10 11">
    <name type="scientific">Lyngbya aestuarii BL J</name>
    <dbReference type="NCBI Taxonomy" id="1348334"/>
    <lineage>
        <taxon>Bacteria</taxon>
        <taxon>Bacillati</taxon>
        <taxon>Cyanobacteriota</taxon>
        <taxon>Cyanophyceae</taxon>
        <taxon>Oscillatoriophycideae</taxon>
        <taxon>Oscillatoriales</taxon>
        <taxon>Microcoleaceae</taxon>
        <taxon>Lyngbya</taxon>
    </lineage>
</organism>
<dbReference type="AlphaFoldDB" id="U7QJ65"/>
<keyword evidence="6 8" id="KW-0472">Membrane</keyword>
<dbReference type="EMBL" id="AUZM01000016">
    <property type="protein sequence ID" value="ERT07913.1"/>
    <property type="molecule type" value="Genomic_DNA"/>
</dbReference>
<evidence type="ECO:0000313" key="10">
    <source>
        <dbReference type="EMBL" id="ERT07913.1"/>
    </source>
</evidence>
<keyword evidence="5 8" id="KW-1133">Transmembrane helix</keyword>
<evidence type="ECO:0000313" key="11">
    <source>
        <dbReference type="Proteomes" id="UP000017127"/>
    </source>
</evidence>
<dbReference type="GO" id="GO:0051301">
    <property type="term" value="P:cell division"/>
    <property type="evidence" value="ECO:0007669"/>
    <property type="project" value="UniProtKB-KW"/>
</dbReference>
<dbReference type="InterPro" id="IPR034746">
    <property type="entry name" value="POTRA"/>
</dbReference>
<keyword evidence="11" id="KW-1185">Reference proteome</keyword>
<dbReference type="PANTHER" id="PTHR37820">
    <property type="entry name" value="CELL DIVISION PROTEIN DIVIB"/>
    <property type="match status" value="1"/>
</dbReference>